<dbReference type="OrthoDB" id="6343900at2759"/>
<organism evidence="1 2">
    <name type="scientific">Bicyclus anynana</name>
    <name type="common">Squinting bush brown butterfly</name>
    <dbReference type="NCBI Taxonomy" id="110368"/>
    <lineage>
        <taxon>Eukaryota</taxon>
        <taxon>Metazoa</taxon>
        <taxon>Ecdysozoa</taxon>
        <taxon>Arthropoda</taxon>
        <taxon>Hexapoda</taxon>
        <taxon>Insecta</taxon>
        <taxon>Pterygota</taxon>
        <taxon>Neoptera</taxon>
        <taxon>Endopterygota</taxon>
        <taxon>Lepidoptera</taxon>
        <taxon>Glossata</taxon>
        <taxon>Ditrysia</taxon>
        <taxon>Papilionoidea</taxon>
        <taxon>Nymphalidae</taxon>
        <taxon>Satyrinae</taxon>
        <taxon>Satyrini</taxon>
        <taxon>Mycalesina</taxon>
        <taxon>Bicyclus</taxon>
    </lineage>
</organism>
<protein>
    <submittedName>
        <fullName evidence="2">Uncharacterized protein LOC112046849</fullName>
    </submittedName>
</protein>
<dbReference type="KEGG" id="bany:112046849"/>
<evidence type="ECO:0000313" key="2">
    <source>
        <dbReference type="RefSeq" id="XP_023939438.1"/>
    </source>
</evidence>
<sequence>MPKKLKVVVKSLYSHEIRKDVSLESLKSLKLEDAWPFIRDEIEIEIGSNQLVCIPHITEADLYKVTSLFVPNEKETNGKKFTPLGELKKNINKEKSDPEYVDLLDQDDFQDHDFKFPHESVKITLQDEAIKNKVRVIMINFSQSRIPKGKDFVNNIYLDVKNNPALKGKKSVYMITSVLMAKTIEFRVTRGTSSRIFHLGNASPLVFGLEEFLIGDDGKLIAKEPVTIKSKFLQWQKLDPSDHLYIPEKQETACAQ</sequence>
<proteinExistence type="predicted"/>
<keyword evidence="1" id="KW-1185">Reference proteome</keyword>
<dbReference type="RefSeq" id="XP_023939438.1">
    <property type="nucleotide sequence ID" value="XM_024083670.2"/>
</dbReference>
<evidence type="ECO:0000313" key="1">
    <source>
        <dbReference type="Proteomes" id="UP001652582"/>
    </source>
</evidence>
<gene>
    <name evidence="2" type="primary">LOC112046849</name>
</gene>
<accession>A0A6J1N380</accession>
<dbReference type="Proteomes" id="UP001652582">
    <property type="component" value="Chromosome 22"/>
</dbReference>
<dbReference type="AlphaFoldDB" id="A0A6J1N380"/>
<name>A0A6J1N380_BICAN</name>
<dbReference type="GeneID" id="112046849"/>
<reference evidence="2" key="1">
    <citation type="submission" date="2025-08" db="UniProtKB">
        <authorList>
            <consortium name="RefSeq"/>
        </authorList>
    </citation>
    <scope>IDENTIFICATION</scope>
</reference>